<dbReference type="InterPro" id="IPR011032">
    <property type="entry name" value="GroES-like_sf"/>
</dbReference>
<proteinExistence type="predicted"/>
<dbReference type="InterPro" id="IPR013149">
    <property type="entry name" value="ADH-like_C"/>
</dbReference>
<dbReference type="Proteomes" id="UP001501183">
    <property type="component" value="Unassembled WGS sequence"/>
</dbReference>
<dbReference type="RefSeq" id="WP_345348202.1">
    <property type="nucleotide sequence ID" value="NZ_BAABFB010000059.1"/>
</dbReference>
<dbReference type="InterPro" id="IPR013154">
    <property type="entry name" value="ADH-like_N"/>
</dbReference>
<accession>A0ABP8PCW3</accession>
<evidence type="ECO:0000313" key="4">
    <source>
        <dbReference type="EMBL" id="GAA4484145.1"/>
    </source>
</evidence>
<keyword evidence="5" id="KW-1185">Reference proteome</keyword>
<dbReference type="Pfam" id="PF08240">
    <property type="entry name" value="ADH_N"/>
    <property type="match status" value="1"/>
</dbReference>
<dbReference type="SUPFAM" id="SSF51735">
    <property type="entry name" value="NAD(P)-binding Rossmann-fold domains"/>
    <property type="match status" value="1"/>
</dbReference>
<dbReference type="Pfam" id="PF00107">
    <property type="entry name" value="ADH_zinc_N"/>
    <property type="match status" value="1"/>
</dbReference>
<evidence type="ECO:0000259" key="3">
    <source>
        <dbReference type="SMART" id="SM00829"/>
    </source>
</evidence>
<protein>
    <submittedName>
        <fullName evidence="4">Zinc-binding dehydrogenase</fullName>
    </submittedName>
</protein>
<reference evidence="5" key="1">
    <citation type="journal article" date="2019" name="Int. J. Syst. Evol. Microbiol.">
        <title>The Global Catalogue of Microorganisms (GCM) 10K type strain sequencing project: providing services to taxonomists for standard genome sequencing and annotation.</title>
        <authorList>
            <consortium name="The Broad Institute Genomics Platform"/>
            <consortium name="The Broad Institute Genome Sequencing Center for Infectious Disease"/>
            <person name="Wu L."/>
            <person name="Ma J."/>
        </authorList>
    </citation>
    <scope>NUCLEOTIDE SEQUENCE [LARGE SCALE GENOMIC DNA]</scope>
    <source>
        <strain evidence="5">JCM 32206</strain>
    </source>
</reference>
<dbReference type="InterPro" id="IPR036291">
    <property type="entry name" value="NAD(P)-bd_dom_sf"/>
</dbReference>
<dbReference type="Gene3D" id="3.40.50.720">
    <property type="entry name" value="NAD(P)-binding Rossmann-like Domain"/>
    <property type="match status" value="1"/>
</dbReference>
<name>A0ABP8PCW3_9NOCA</name>
<keyword evidence="2" id="KW-0560">Oxidoreductase</keyword>
<dbReference type="SMART" id="SM00829">
    <property type="entry name" value="PKS_ER"/>
    <property type="match status" value="1"/>
</dbReference>
<evidence type="ECO:0000313" key="5">
    <source>
        <dbReference type="Proteomes" id="UP001501183"/>
    </source>
</evidence>
<gene>
    <name evidence="4" type="ORF">GCM10023094_36740</name>
</gene>
<comment type="caution">
    <text evidence="4">The sequence shown here is derived from an EMBL/GenBank/DDBJ whole genome shotgun (WGS) entry which is preliminary data.</text>
</comment>
<evidence type="ECO:0000256" key="1">
    <source>
        <dbReference type="ARBA" id="ARBA00022857"/>
    </source>
</evidence>
<sequence>MKAIVMTSAGGPEVLVERDMPAPTPAAGQVLIEAGAIGVHFAETQVRSGVFASPAALPAVFGGEVAGTVTGVGPGVDPGLIGARVVAATDGTGAYAEQVVAAAAAAVAVPDDLSLHDAVAVAVPGSVALTLLRTAAMRGHETVLVEAASTGVGAYLTQMAREFGAARVIATAGTDEKCERARSLGADDVSVHSVPGWQDAVRDTLGDTTLDVVFESIGGESAAGLLDAMTPLTGRMLFYGMLSGRPAALTSQDLVLRGLTLVGCGGPAWLGRVADARAEILDRAAAGTLVPLIDSVIPLGQAHLAHEKIEQRRNSGKLILDPTA</sequence>
<dbReference type="SUPFAM" id="SSF50129">
    <property type="entry name" value="GroES-like"/>
    <property type="match status" value="1"/>
</dbReference>
<organism evidence="4 5">
    <name type="scientific">Rhodococcus olei</name>
    <dbReference type="NCBI Taxonomy" id="2161675"/>
    <lineage>
        <taxon>Bacteria</taxon>
        <taxon>Bacillati</taxon>
        <taxon>Actinomycetota</taxon>
        <taxon>Actinomycetes</taxon>
        <taxon>Mycobacteriales</taxon>
        <taxon>Nocardiaceae</taxon>
        <taxon>Rhodococcus</taxon>
    </lineage>
</organism>
<keyword evidence="1" id="KW-0521">NADP</keyword>
<dbReference type="PANTHER" id="PTHR48106">
    <property type="entry name" value="QUINONE OXIDOREDUCTASE PIG3-RELATED"/>
    <property type="match status" value="1"/>
</dbReference>
<feature type="domain" description="Enoyl reductase (ER)" evidence="3">
    <location>
        <begin position="10"/>
        <end position="320"/>
    </location>
</feature>
<dbReference type="InterPro" id="IPR020843">
    <property type="entry name" value="ER"/>
</dbReference>
<evidence type="ECO:0000256" key="2">
    <source>
        <dbReference type="ARBA" id="ARBA00023002"/>
    </source>
</evidence>
<dbReference type="EMBL" id="BAABFB010000059">
    <property type="protein sequence ID" value="GAA4484145.1"/>
    <property type="molecule type" value="Genomic_DNA"/>
</dbReference>
<dbReference type="Gene3D" id="3.90.180.10">
    <property type="entry name" value="Medium-chain alcohol dehydrogenases, catalytic domain"/>
    <property type="match status" value="1"/>
</dbReference>